<evidence type="ECO:0000256" key="1">
    <source>
        <dbReference type="SAM" id="MobiDB-lite"/>
    </source>
</evidence>
<protein>
    <submittedName>
        <fullName evidence="2">Uncharacterized protein</fullName>
    </submittedName>
</protein>
<evidence type="ECO:0000313" key="2">
    <source>
        <dbReference type="EMBL" id="KAJ5246292.1"/>
    </source>
</evidence>
<dbReference type="Proteomes" id="UP001150941">
    <property type="component" value="Unassembled WGS sequence"/>
</dbReference>
<reference evidence="2" key="2">
    <citation type="journal article" date="2023" name="IMA Fungus">
        <title>Comparative genomic study of the Penicillium genus elucidates a diverse pangenome and 15 lateral gene transfer events.</title>
        <authorList>
            <person name="Petersen C."/>
            <person name="Sorensen T."/>
            <person name="Nielsen M.R."/>
            <person name="Sondergaard T.E."/>
            <person name="Sorensen J.L."/>
            <person name="Fitzpatrick D.A."/>
            <person name="Frisvad J.C."/>
            <person name="Nielsen K.L."/>
        </authorList>
    </citation>
    <scope>NUCLEOTIDE SEQUENCE</scope>
    <source>
        <strain evidence="2">IBT 19713</strain>
    </source>
</reference>
<name>A0A9W9TWW6_9EURO</name>
<feature type="region of interest" description="Disordered" evidence="1">
    <location>
        <begin position="1"/>
        <end position="48"/>
    </location>
</feature>
<keyword evidence="3" id="KW-1185">Reference proteome</keyword>
<reference evidence="2" key="1">
    <citation type="submission" date="2022-11" db="EMBL/GenBank/DDBJ databases">
        <authorList>
            <person name="Petersen C."/>
        </authorList>
    </citation>
    <scope>NUCLEOTIDE SEQUENCE</scope>
    <source>
        <strain evidence="2">IBT 19713</strain>
    </source>
</reference>
<proteinExistence type="predicted"/>
<sequence length="108" mass="12369">MASSKLPSYWEQTELESSSKGSHECLPAYSERTPTTEQNSSDQSSCGKWTSVKGAIWSYIKGTSKYMAYHWAKASLLTLRAGDVYKYHPSVVQERYADEFMRRDQARK</sequence>
<accession>A0A9W9TWW6</accession>
<dbReference type="GeneID" id="83197875"/>
<feature type="compositionally biased region" description="Polar residues" evidence="1">
    <location>
        <begin position="32"/>
        <end position="48"/>
    </location>
</feature>
<gene>
    <name evidence="2" type="ORF">N7468_001275</name>
</gene>
<dbReference type="EMBL" id="JAPQKS010000002">
    <property type="protein sequence ID" value="KAJ5246292.1"/>
    <property type="molecule type" value="Genomic_DNA"/>
</dbReference>
<evidence type="ECO:0000313" key="3">
    <source>
        <dbReference type="Proteomes" id="UP001150941"/>
    </source>
</evidence>
<dbReference type="AlphaFoldDB" id="A0A9W9TWW6"/>
<organism evidence="2 3">
    <name type="scientific">Penicillium chermesinum</name>
    <dbReference type="NCBI Taxonomy" id="63820"/>
    <lineage>
        <taxon>Eukaryota</taxon>
        <taxon>Fungi</taxon>
        <taxon>Dikarya</taxon>
        <taxon>Ascomycota</taxon>
        <taxon>Pezizomycotina</taxon>
        <taxon>Eurotiomycetes</taxon>
        <taxon>Eurotiomycetidae</taxon>
        <taxon>Eurotiales</taxon>
        <taxon>Aspergillaceae</taxon>
        <taxon>Penicillium</taxon>
    </lineage>
</organism>
<comment type="caution">
    <text evidence="2">The sequence shown here is derived from an EMBL/GenBank/DDBJ whole genome shotgun (WGS) entry which is preliminary data.</text>
</comment>
<dbReference type="RefSeq" id="XP_058333713.1">
    <property type="nucleotide sequence ID" value="XM_058470572.1"/>
</dbReference>